<dbReference type="Proteomes" id="UP000827976">
    <property type="component" value="Chromosome 15"/>
</dbReference>
<sequence>MVNPWRKARISSGLVRFISRLRSKRTESLVVQTGFPTSLAGIVVKNHSRLRKSSGKPSQLPPISLPDSLHDRRQPRIADGEPPPDLVPVRVGIEKRRSRVWVSAAKVVPFIVLAIVGKRVVAGVTIWALILWILEIVGRWVYGSRDEGKVVGLVIGDRDRVSQVQEVEFAENCVDLVQCEKISEEFIAELSRDEKEANLDSLKIHKQKKHWKKLVPKKLRKRKGLKDGSQVELVPNVGLV</sequence>
<dbReference type="EMBL" id="CM037025">
    <property type="protein sequence ID" value="KAH7661089.1"/>
    <property type="molecule type" value="Genomic_DNA"/>
</dbReference>
<gene>
    <name evidence="1" type="ORF">IHE45_15G039500</name>
</gene>
<proteinExistence type="predicted"/>
<organism evidence="1 2">
    <name type="scientific">Dioscorea alata</name>
    <name type="common">Purple yam</name>
    <dbReference type="NCBI Taxonomy" id="55571"/>
    <lineage>
        <taxon>Eukaryota</taxon>
        <taxon>Viridiplantae</taxon>
        <taxon>Streptophyta</taxon>
        <taxon>Embryophyta</taxon>
        <taxon>Tracheophyta</taxon>
        <taxon>Spermatophyta</taxon>
        <taxon>Magnoliopsida</taxon>
        <taxon>Liliopsida</taxon>
        <taxon>Dioscoreales</taxon>
        <taxon>Dioscoreaceae</taxon>
        <taxon>Dioscorea</taxon>
    </lineage>
</organism>
<name>A0ACB7UL01_DIOAL</name>
<comment type="caution">
    <text evidence="1">The sequence shown here is derived from an EMBL/GenBank/DDBJ whole genome shotgun (WGS) entry which is preliminary data.</text>
</comment>
<keyword evidence="2" id="KW-1185">Reference proteome</keyword>
<evidence type="ECO:0000313" key="2">
    <source>
        <dbReference type="Proteomes" id="UP000827976"/>
    </source>
</evidence>
<reference evidence="2" key="1">
    <citation type="journal article" date="2022" name="Nat. Commun.">
        <title>Chromosome evolution and the genetic basis of agronomically important traits in greater yam.</title>
        <authorList>
            <person name="Bredeson J.V."/>
            <person name="Lyons J.B."/>
            <person name="Oniyinde I.O."/>
            <person name="Okereke N.R."/>
            <person name="Kolade O."/>
            <person name="Nnabue I."/>
            <person name="Nwadili C.O."/>
            <person name="Hribova E."/>
            <person name="Parker M."/>
            <person name="Nwogha J."/>
            <person name="Shu S."/>
            <person name="Carlson J."/>
            <person name="Kariba R."/>
            <person name="Muthemba S."/>
            <person name="Knop K."/>
            <person name="Barton G.J."/>
            <person name="Sherwood A.V."/>
            <person name="Lopez-Montes A."/>
            <person name="Asiedu R."/>
            <person name="Jamnadass R."/>
            <person name="Muchugi A."/>
            <person name="Goodstein D."/>
            <person name="Egesi C.N."/>
            <person name="Featherston J."/>
            <person name="Asfaw A."/>
            <person name="Simpson G.G."/>
            <person name="Dolezel J."/>
            <person name="Hendre P.S."/>
            <person name="Van Deynze A."/>
            <person name="Kumar P.L."/>
            <person name="Obidiegwu J.E."/>
            <person name="Bhattacharjee R."/>
            <person name="Rokhsar D.S."/>
        </authorList>
    </citation>
    <scope>NUCLEOTIDE SEQUENCE [LARGE SCALE GENOMIC DNA]</scope>
    <source>
        <strain evidence="2">cv. TDa95/00328</strain>
    </source>
</reference>
<evidence type="ECO:0000313" key="1">
    <source>
        <dbReference type="EMBL" id="KAH7661089.1"/>
    </source>
</evidence>
<protein>
    <submittedName>
        <fullName evidence="1">Uncharacterized protein</fullName>
    </submittedName>
</protein>
<accession>A0ACB7UL01</accession>